<evidence type="ECO:0000313" key="5">
    <source>
        <dbReference type="Proteomes" id="UP001432322"/>
    </source>
</evidence>
<dbReference type="AlphaFoldDB" id="A0AAV5W193"/>
<dbReference type="SUPFAM" id="SSF53098">
    <property type="entry name" value="Ribonuclease H-like"/>
    <property type="match status" value="2"/>
</dbReference>
<dbReference type="InterPro" id="IPR036397">
    <property type="entry name" value="RNaseH_sf"/>
</dbReference>
<dbReference type="InterPro" id="IPR003165">
    <property type="entry name" value="Piwi"/>
</dbReference>
<dbReference type="PROSITE" id="PS50821">
    <property type="entry name" value="PAZ"/>
    <property type="match status" value="1"/>
</dbReference>
<dbReference type="GO" id="GO:0003723">
    <property type="term" value="F:RNA binding"/>
    <property type="evidence" value="ECO:0007669"/>
    <property type="project" value="InterPro"/>
</dbReference>
<dbReference type="Pfam" id="PF02170">
    <property type="entry name" value="PAZ"/>
    <property type="match status" value="1"/>
</dbReference>
<dbReference type="Gene3D" id="2.170.260.10">
    <property type="entry name" value="paz domain"/>
    <property type="match status" value="1"/>
</dbReference>
<feature type="compositionally biased region" description="Gly residues" evidence="1">
    <location>
        <begin position="27"/>
        <end position="38"/>
    </location>
</feature>
<comment type="caution">
    <text evidence="4">The sequence shown here is derived from an EMBL/GenBank/DDBJ whole genome shotgun (WGS) entry which is preliminary data.</text>
</comment>
<dbReference type="Pfam" id="PF02171">
    <property type="entry name" value="Piwi"/>
    <property type="match status" value="1"/>
</dbReference>
<evidence type="ECO:0000259" key="3">
    <source>
        <dbReference type="PROSITE" id="PS50822"/>
    </source>
</evidence>
<feature type="compositionally biased region" description="Polar residues" evidence="1">
    <location>
        <begin position="1"/>
        <end position="18"/>
    </location>
</feature>
<dbReference type="InterPro" id="IPR036085">
    <property type="entry name" value="PAZ_dom_sf"/>
</dbReference>
<dbReference type="CDD" id="cd02846">
    <property type="entry name" value="PAZ_argonaute_like"/>
    <property type="match status" value="1"/>
</dbReference>
<keyword evidence="5" id="KW-1185">Reference proteome</keyword>
<dbReference type="InterPro" id="IPR012337">
    <property type="entry name" value="RNaseH-like_sf"/>
</dbReference>
<proteinExistence type="predicted"/>
<evidence type="ECO:0008006" key="6">
    <source>
        <dbReference type="Google" id="ProtNLM"/>
    </source>
</evidence>
<accession>A0AAV5W193</accession>
<dbReference type="PROSITE" id="PS50822">
    <property type="entry name" value="PIWI"/>
    <property type="match status" value="1"/>
</dbReference>
<dbReference type="PANTHER" id="PTHR22891">
    <property type="entry name" value="EUKARYOTIC TRANSLATION INITIATION FACTOR 2C"/>
    <property type="match status" value="1"/>
</dbReference>
<feature type="domain" description="PAZ" evidence="2">
    <location>
        <begin position="302"/>
        <end position="407"/>
    </location>
</feature>
<protein>
    <recommendedName>
        <fullName evidence="6">Piwi domain-containing protein</fullName>
    </recommendedName>
</protein>
<name>A0AAV5W193_9BILA</name>
<dbReference type="EMBL" id="BTSY01000004">
    <property type="protein sequence ID" value="GMT24479.1"/>
    <property type="molecule type" value="Genomic_DNA"/>
</dbReference>
<dbReference type="Gene3D" id="3.40.50.2300">
    <property type="match status" value="1"/>
</dbReference>
<dbReference type="Proteomes" id="UP001432322">
    <property type="component" value="Unassembled WGS sequence"/>
</dbReference>
<gene>
    <name evidence="4" type="ORF">PFISCL1PPCAC_15776</name>
</gene>
<dbReference type="InterPro" id="IPR003100">
    <property type="entry name" value="PAZ_dom"/>
</dbReference>
<evidence type="ECO:0000256" key="1">
    <source>
        <dbReference type="SAM" id="MobiDB-lite"/>
    </source>
</evidence>
<feature type="region of interest" description="Disordered" evidence="1">
    <location>
        <begin position="1"/>
        <end position="46"/>
    </location>
</feature>
<evidence type="ECO:0000259" key="2">
    <source>
        <dbReference type="PROSITE" id="PS50821"/>
    </source>
</evidence>
<organism evidence="4 5">
    <name type="scientific">Pristionchus fissidentatus</name>
    <dbReference type="NCBI Taxonomy" id="1538716"/>
    <lineage>
        <taxon>Eukaryota</taxon>
        <taxon>Metazoa</taxon>
        <taxon>Ecdysozoa</taxon>
        <taxon>Nematoda</taxon>
        <taxon>Chromadorea</taxon>
        <taxon>Rhabditida</taxon>
        <taxon>Rhabditina</taxon>
        <taxon>Diplogasteromorpha</taxon>
        <taxon>Diplogasteroidea</taxon>
        <taxon>Neodiplogasteridae</taxon>
        <taxon>Pristionchus</taxon>
    </lineage>
</organism>
<evidence type="ECO:0000313" key="4">
    <source>
        <dbReference type="EMBL" id="GMT24479.1"/>
    </source>
</evidence>
<reference evidence="4" key="1">
    <citation type="submission" date="2023-10" db="EMBL/GenBank/DDBJ databases">
        <title>Genome assembly of Pristionchus species.</title>
        <authorList>
            <person name="Yoshida K."/>
            <person name="Sommer R.J."/>
        </authorList>
    </citation>
    <scope>NUCLEOTIDE SEQUENCE</scope>
    <source>
        <strain evidence="4">RS5133</strain>
    </source>
</reference>
<dbReference type="Gene3D" id="3.30.420.10">
    <property type="entry name" value="Ribonuclease H-like superfamily/Ribonuclease H"/>
    <property type="match status" value="1"/>
</dbReference>
<dbReference type="SUPFAM" id="SSF101690">
    <property type="entry name" value="PAZ domain"/>
    <property type="match status" value="1"/>
</dbReference>
<feature type="domain" description="Piwi" evidence="3">
    <location>
        <begin position="612"/>
        <end position="835"/>
    </location>
</feature>
<sequence length="852" mass="97034">MSETPDSGLSSQMQRVNISSGYDSGSGVSGGSGSGSGSGPPQRKADHAYNHMPLAVRPGECKASRSRIDVVSNYFRLNAPVQIRYISFRVDFEVQSSRNRGQTEPVKKEKMAECFKKCYEKNKHLFPRKAAALVYNGTDVFYTPTDFRISVPHIDFVYGQGPRRGNRPGPEIMGRMIITPLPMVSITTVRVNSEEDRCALMQFLDCVISQDHRFDLTGRAARFVQHGHSLFKIPMTPEEKRLDVKSIGKGEEVWLGLHCAVKTEFDELLLNADTSGSIFKSRNLNLIEFYAQVMQNYTLSLADVDFSRLTIEQRHLYEMERVLKGTKLQMKMPNKEPRIKKFEGFSKNPASADYFRMEGQGEISVADYFLQQYQYRLECPHFPCLTFFNKTTRNTSKIPMEFFSTLEEPTRFKGKLTDIQLDVFIKAVCQTPKEKKNRIERLCAAGQNYFGDSECMREWGISLDRKMVAIDNCPLLPLPHIEMKASQPQTEVNGETGEWKITEKIDGYERPIGPVESSASRIVLIVTFINERAPRNARDEKREHGPIKLIMETMRQYKMNVHPMPKIFHEELFKTEGRFVSTNNRWIDGTIVGANEHCAKLSAEVGEQCIPLHFYVFPRRQAKAYAAIKYYCDVVHGVVSQCAVRKAFDKLDGNAVTNTSAQNLLLKIMAKCGIIEYRLSSFKHKNIERMQNEEDPVLILGVDVSHPSREERFDAIEKHEKSTGKTAQQANKFRGRHEQLPTARPAGAAMFAGISFYDCPRSVVSVVGSIDIKGARYGVSSRVQRLGQEETVNMIEPFKERIKDFVENVGSLPKHVLLYRDGVSDSQLKKIAYEEHSREHSNRSILERERVR</sequence>